<comment type="caution">
    <text evidence="2">The sequence shown here is derived from an EMBL/GenBank/DDBJ whole genome shotgun (WGS) entry which is preliminary data.</text>
</comment>
<evidence type="ECO:0000259" key="1">
    <source>
        <dbReference type="SMART" id="SM00460"/>
    </source>
</evidence>
<dbReference type="SUPFAM" id="SSF54001">
    <property type="entry name" value="Cysteine proteinases"/>
    <property type="match status" value="1"/>
</dbReference>
<reference evidence="2 3" key="1">
    <citation type="submission" date="2014-03" db="EMBL/GenBank/DDBJ databases">
        <title>Draft Genome Sequences of Four Burkholderia Strains.</title>
        <authorList>
            <person name="Liu X.Y."/>
            <person name="Li C.X."/>
            <person name="Xu J.H."/>
        </authorList>
    </citation>
    <scope>NUCLEOTIDE SEQUENCE [LARGE SCALE GENOMIC DNA]</scope>
    <source>
        <strain evidence="2 3">DSM 50014</strain>
    </source>
</reference>
<organism evidence="2 3">
    <name type="scientific">Caballeronia glathei</name>
    <dbReference type="NCBI Taxonomy" id="60547"/>
    <lineage>
        <taxon>Bacteria</taxon>
        <taxon>Pseudomonadati</taxon>
        <taxon>Pseudomonadota</taxon>
        <taxon>Betaproteobacteria</taxon>
        <taxon>Burkholderiales</taxon>
        <taxon>Burkholderiaceae</taxon>
        <taxon>Caballeronia</taxon>
    </lineage>
</organism>
<sequence>MKLRVGYELVYQCAQPTPMLLMLNTHFSRARDVIVPEHIDTNPFVPLRQYCDSFGNLCTRLTAPAGQLALSSVAVFDVPPGPELPEPDGYQHSIEELPDECMQFLLGSRYCETDLLSNDAWRMFGHAPLGRARVNAICDFVHRHIRFDYNCARPTKTACETYREGAGVCRDYAHLGVALCRAMNIPARYCTGYISDVGLPPPYAPMDFCAWFEAYLGNTWQTFDPRNNAPRTGRILMARGRDAADVAISNTFGTSILTRFRVVCEPQ</sequence>
<dbReference type="InterPro" id="IPR038765">
    <property type="entry name" value="Papain-like_cys_pep_sf"/>
</dbReference>
<evidence type="ECO:0000313" key="2">
    <source>
        <dbReference type="EMBL" id="KDR42767.1"/>
    </source>
</evidence>
<dbReference type="Proteomes" id="UP000027466">
    <property type="component" value="Unassembled WGS sequence"/>
</dbReference>
<name>A0A069PQQ6_9BURK</name>
<keyword evidence="3" id="KW-1185">Reference proteome</keyword>
<dbReference type="EMBL" id="JFHC01000013">
    <property type="protein sequence ID" value="KDR42767.1"/>
    <property type="molecule type" value="Genomic_DNA"/>
</dbReference>
<gene>
    <name evidence="2" type="ORF">BG61_06385</name>
</gene>
<dbReference type="STRING" id="60547.GCA_000751215_05885"/>
<dbReference type="Gene3D" id="2.60.40.2250">
    <property type="match status" value="1"/>
</dbReference>
<dbReference type="Gene3D" id="3.10.620.30">
    <property type="match status" value="1"/>
</dbReference>
<proteinExistence type="predicted"/>
<dbReference type="Pfam" id="PF01841">
    <property type="entry name" value="Transglut_core"/>
    <property type="match status" value="1"/>
</dbReference>
<dbReference type="InterPro" id="IPR002931">
    <property type="entry name" value="Transglutaminase-like"/>
</dbReference>
<dbReference type="RefSeq" id="WP_035938555.1">
    <property type="nucleotide sequence ID" value="NZ_CADFFX010000017.1"/>
</dbReference>
<protein>
    <submittedName>
        <fullName evidence="2">Transglutaminase</fullName>
    </submittedName>
</protein>
<dbReference type="PANTHER" id="PTHR33490">
    <property type="entry name" value="BLR5614 PROTEIN-RELATED"/>
    <property type="match status" value="1"/>
</dbReference>
<accession>A0A069PQQ6</accession>
<evidence type="ECO:0000313" key="3">
    <source>
        <dbReference type="Proteomes" id="UP000027466"/>
    </source>
</evidence>
<dbReference type="PANTHER" id="PTHR33490:SF12">
    <property type="entry name" value="BLL5557 PROTEIN"/>
    <property type="match status" value="1"/>
</dbReference>
<dbReference type="SMART" id="SM00460">
    <property type="entry name" value="TGc"/>
    <property type="match status" value="1"/>
</dbReference>
<feature type="domain" description="Transglutaminase-like" evidence="1">
    <location>
        <begin position="161"/>
        <end position="227"/>
    </location>
</feature>
<dbReference type="AlphaFoldDB" id="A0A069PQQ6"/>